<dbReference type="InterPro" id="IPR001753">
    <property type="entry name" value="Enoyl-CoA_hydra/iso"/>
</dbReference>
<dbReference type="CDD" id="cd06558">
    <property type="entry name" value="crotonase-like"/>
    <property type="match status" value="1"/>
</dbReference>
<dbReference type="PANTHER" id="PTHR11941">
    <property type="entry name" value="ENOYL-COA HYDRATASE-RELATED"/>
    <property type="match status" value="1"/>
</dbReference>
<dbReference type="Gene3D" id="3.90.226.10">
    <property type="entry name" value="2-enoyl-CoA Hydratase, Chain A, domain 1"/>
    <property type="match status" value="1"/>
</dbReference>
<dbReference type="PANTHER" id="PTHR11941:SF54">
    <property type="entry name" value="ENOYL-COA HYDRATASE, MITOCHONDRIAL"/>
    <property type="match status" value="1"/>
</dbReference>
<protein>
    <submittedName>
        <fullName evidence="1">Enoyl-CoA hydratase/isomerase family protein</fullName>
    </submittedName>
</protein>
<gene>
    <name evidence="1" type="ORF">I6G66_15045</name>
</gene>
<sequence>MSGVLDIQVNGHRWTFTLNRPDKLNALNAELVDALLEGVRHAHAQGARLLVLRGAGKSLCAGFDLSDLEAQSEGDLVLRFIRIEQLLQALATSPAYTVALAHGKVYGAGVDLFAACRRRIASEQGMFRMPGLKFGLVLGTRRFADLVGTQKALDILGASRSFSTDEAVQMGFVQQVLAQEDWPGVVQECEALVVELEDEARASLYRALDTVQADADLAHLVRSAARPGLKDRLRKYLGQ</sequence>
<dbReference type="EMBL" id="CP065668">
    <property type="protein sequence ID" value="QPS11230.1"/>
    <property type="molecule type" value="Genomic_DNA"/>
</dbReference>
<dbReference type="AlphaFoldDB" id="A0A7T2W1Y7"/>
<keyword evidence="1" id="KW-0413">Isomerase</keyword>
<dbReference type="Proteomes" id="UP000594778">
    <property type="component" value="Chromosome"/>
</dbReference>
<reference evidence="1 2" key="1">
    <citation type="submission" date="2020-12" db="EMBL/GenBank/DDBJ databases">
        <title>FDA dAtabase for Regulatory Grade micrObial Sequences (FDA-ARGOS): Supporting development and validation of Infectious Disease Dx tests.</title>
        <authorList>
            <person name="Sproer C."/>
            <person name="Gronow S."/>
            <person name="Severitt S."/>
            <person name="Schroder I."/>
            <person name="Tallon L."/>
            <person name="Sadzewicz L."/>
            <person name="Zhao X."/>
            <person name="Boylan J."/>
            <person name="Ott S."/>
            <person name="Bowen H."/>
            <person name="Vavikolanu K."/>
            <person name="Mehta A."/>
            <person name="Aluvathingal J."/>
            <person name="Nadendla S."/>
            <person name="Lowell S."/>
            <person name="Myers T."/>
            <person name="Yan Y."/>
            <person name="Sichtig H."/>
        </authorList>
    </citation>
    <scope>NUCLEOTIDE SEQUENCE [LARGE SCALE GENOMIC DNA]</scope>
    <source>
        <strain evidence="1 2">FDAARGOS_909</strain>
    </source>
</reference>
<name>A0A7T2W1Y7_DELAC</name>
<dbReference type="Pfam" id="PF00378">
    <property type="entry name" value="ECH_1"/>
    <property type="match status" value="1"/>
</dbReference>
<dbReference type="RefSeq" id="WP_183018427.1">
    <property type="nucleotide sequence ID" value="NZ_CP065668.1"/>
</dbReference>
<evidence type="ECO:0000313" key="2">
    <source>
        <dbReference type="Proteomes" id="UP000594778"/>
    </source>
</evidence>
<accession>A0A7T2W1Y7</accession>
<dbReference type="InterPro" id="IPR029045">
    <property type="entry name" value="ClpP/crotonase-like_dom_sf"/>
</dbReference>
<dbReference type="GO" id="GO:0006635">
    <property type="term" value="P:fatty acid beta-oxidation"/>
    <property type="evidence" value="ECO:0007669"/>
    <property type="project" value="TreeGrafter"/>
</dbReference>
<organism evidence="1 2">
    <name type="scientific">Delftia acidovorans</name>
    <name type="common">Pseudomonas acidovorans</name>
    <name type="synonym">Comamonas acidovorans</name>
    <dbReference type="NCBI Taxonomy" id="80866"/>
    <lineage>
        <taxon>Bacteria</taxon>
        <taxon>Pseudomonadati</taxon>
        <taxon>Pseudomonadota</taxon>
        <taxon>Betaproteobacteria</taxon>
        <taxon>Burkholderiales</taxon>
        <taxon>Comamonadaceae</taxon>
        <taxon>Delftia</taxon>
    </lineage>
</organism>
<proteinExistence type="predicted"/>
<dbReference type="GO" id="GO:0016853">
    <property type="term" value="F:isomerase activity"/>
    <property type="evidence" value="ECO:0007669"/>
    <property type="project" value="UniProtKB-KW"/>
</dbReference>
<dbReference type="SUPFAM" id="SSF52096">
    <property type="entry name" value="ClpP/crotonase"/>
    <property type="match status" value="1"/>
</dbReference>
<evidence type="ECO:0000313" key="1">
    <source>
        <dbReference type="EMBL" id="QPS11230.1"/>
    </source>
</evidence>